<organism evidence="1 2">
    <name type="scientific">Taxus chinensis</name>
    <name type="common">Chinese yew</name>
    <name type="synonym">Taxus wallichiana var. chinensis</name>
    <dbReference type="NCBI Taxonomy" id="29808"/>
    <lineage>
        <taxon>Eukaryota</taxon>
        <taxon>Viridiplantae</taxon>
        <taxon>Streptophyta</taxon>
        <taxon>Embryophyta</taxon>
        <taxon>Tracheophyta</taxon>
        <taxon>Spermatophyta</taxon>
        <taxon>Pinopsida</taxon>
        <taxon>Pinidae</taxon>
        <taxon>Conifers II</taxon>
        <taxon>Cupressales</taxon>
        <taxon>Taxaceae</taxon>
        <taxon>Taxus</taxon>
    </lineage>
</organism>
<sequence>EGYKGLIPAMAAPVSSSSSAMDSSYEAQELRYLLLSSNTQADILNSCRAMETFIQTHNTNQCRHFYVYAKITVMKLKLSPMSFQNLEAASYHEFTRVVERPLMSQGKQRN</sequence>
<protein>
    <submittedName>
        <fullName evidence="1">Uncharacterized protein</fullName>
    </submittedName>
</protein>
<name>A0AA38L260_TAXCH</name>
<proteinExistence type="predicted"/>
<keyword evidence="2" id="KW-1185">Reference proteome</keyword>
<dbReference type="AlphaFoldDB" id="A0AA38L260"/>
<evidence type="ECO:0000313" key="1">
    <source>
        <dbReference type="EMBL" id="KAH9312633.1"/>
    </source>
</evidence>
<reference evidence="1 2" key="1">
    <citation type="journal article" date="2021" name="Nat. Plants">
        <title>The Taxus genome provides insights into paclitaxel biosynthesis.</title>
        <authorList>
            <person name="Xiong X."/>
            <person name="Gou J."/>
            <person name="Liao Q."/>
            <person name="Li Y."/>
            <person name="Zhou Q."/>
            <person name="Bi G."/>
            <person name="Li C."/>
            <person name="Du R."/>
            <person name="Wang X."/>
            <person name="Sun T."/>
            <person name="Guo L."/>
            <person name="Liang H."/>
            <person name="Lu P."/>
            <person name="Wu Y."/>
            <person name="Zhang Z."/>
            <person name="Ro D.K."/>
            <person name="Shang Y."/>
            <person name="Huang S."/>
            <person name="Yan J."/>
        </authorList>
    </citation>
    <scope>NUCLEOTIDE SEQUENCE [LARGE SCALE GENOMIC DNA]</scope>
    <source>
        <strain evidence="1">Ta-2019</strain>
    </source>
</reference>
<evidence type="ECO:0000313" key="2">
    <source>
        <dbReference type="Proteomes" id="UP000824469"/>
    </source>
</evidence>
<accession>A0AA38L260</accession>
<gene>
    <name evidence="1" type="ORF">KI387_027668</name>
</gene>
<feature type="non-terminal residue" evidence="1">
    <location>
        <position position="110"/>
    </location>
</feature>
<dbReference type="Proteomes" id="UP000824469">
    <property type="component" value="Unassembled WGS sequence"/>
</dbReference>
<comment type="caution">
    <text evidence="1">The sequence shown here is derived from an EMBL/GenBank/DDBJ whole genome shotgun (WGS) entry which is preliminary data.</text>
</comment>
<dbReference type="EMBL" id="JAHRHJ020000006">
    <property type="protein sequence ID" value="KAH9312633.1"/>
    <property type="molecule type" value="Genomic_DNA"/>
</dbReference>